<name>A0ABW3P2A9_9SPHN</name>
<keyword evidence="2" id="KW-1185">Reference proteome</keyword>
<comment type="caution">
    <text evidence="1">The sequence shown here is derived from an EMBL/GenBank/DDBJ whole genome shotgun (WGS) entry which is preliminary data.</text>
</comment>
<organism evidence="1 2">
    <name type="scientific">Sphingobium olei</name>
    <dbReference type="NCBI Taxonomy" id="420955"/>
    <lineage>
        <taxon>Bacteria</taxon>
        <taxon>Pseudomonadati</taxon>
        <taxon>Pseudomonadota</taxon>
        <taxon>Alphaproteobacteria</taxon>
        <taxon>Sphingomonadales</taxon>
        <taxon>Sphingomonadaceae</taxon>
        <taxon>Sphingobium</taxon>
    </lineage>
</organism>
<accession>A0ABW3P2A9</accession>
<sequence>MLDIATPRLTDAEWQDVQSALIAVADCGCNGARGAASLRSRIGRSPATAVRSIGDSPVLRPDLVSIRDFLCETGRSHRLAERHVPALSAQGFNRAQIEALALLGA</sequence>
<reference evidence="2" key="1">
    <citation type="journal article" date="2019" name="Int. J. Syst. Evol. Microbiol.">
        <title>The Global Catalogue of Microorganisms (GCM) 10K type strain sequencing project: providing services to taxonomists for standard genome sequencing and annotation.</title>
        <authorList>
            <consortium name="The Broad Institute Genomics Platform"/>
            <consortium name="The Broad Institute Genome Sequencing Center for Infectious Disease"/>
            <person name="Wu L."/>
            <person name="Ma J."/>
        </authorList>
    </citation>
    <scope>NUCLEOTIDE SEQUENCE [LARGE SCALE GENOMIC DNA]</scope>
    <source>
        <strain evidence="2">CCUG 54329</strain>
    </source>
</reference>
<protein>
    <submittedName>
        <fullName evidence="1">Uncharacterized protein</fullName>
    </submittedName>
</protein>
<dbReference type="Proteomes" id="UP001597203">
    <property type="component" value="Unassembled WGS sequence"/>
</dbReference>
<dbReference type="RefSeq" id="WP_380911027.1">
    <property type="nucleotide sequence ID" value="NZ_JBHTLS010000123.1"/>
</dbReference>
<evidence type="ECO:0000313" key="1">
    <source>
        <dbReference type="EMBL" id="MFD1105295.1"/>
    </source>
</evidence>
<dbReference type="EMBL" id="JBHTLS010000123">
    <property type="protein sequence ID" value="MFD1105295.1"/>
    <property type="molecule type" value="Genomic_DNA"/>
</dbReference>
<evidence type="ECO:0000313" key="2">
    <source>
        <dbReference type="Proteomes" id="UP001597203"/>
    </source>
</evidence>
<gene>
    <name evidence="1" type="ORF">ACFQ24_10505</name>
</gene>
<proteinExistence type="predicted"/>